<accession>A0A979EGF7</accession>
<keyword evidence="3" id="KW-1185">Reference proteome</keyword>
<dbReference type="AlphaFoldDB" id="A0A979EGF7"/>
<feature type="compositionally biased region" description="Basic and acidic residues" evidence="1">
    <location>
        <begin position="431"/>
        <end position="446"/>
    </location>
</feature>
<dbReference type="PANTHER" id="PTHR14499">
    <property type="entry name" value="POTASSIUM CHANNEL TETRAMERIZATION DOMAIN-CONTAINING"/>
    <property type="match status" value="1"/>
</dbReference>
<dbReference type="Proteomes" id="UP000221080">
    <property type="component" value="Chromosome 27"/>
</dbReference>
<feature type="region of interest" description="Disordered" evidence="1">
    <location>
        <begin position="412"/>
        <end position="447"/>
    </location>
</feature>
<evidence type="ECO:0000259" key="2">
    <source>
        <dbReference type="Pfam" id="PF02214"/>
    </source>
</evidence>
<name>A0A979EGF7_ICTPU</name>
<feature type="domain" description="Potassium channel tetramerisation-type BTB" evidence="2">
    <location>
        <begin position="11"/>
        <end position="80"/>
    </location>
</feature>
<reference evidence="4" key="2">
    <citation type="submission" date="2025-08" db="UniProtKB">
        <authorList>
            <consortium name="RefSeq"/>
        </authorList>
    </citation>
    <scope>IDENTIFICATION</scope>
    <source>
        <tissue evidence="4">Blood</tissue>
    </source>
</reference>
<dbReference type="Gene3D" id="3.30.710.10">
    <property type="entry name" value="Potassium Channel Kv1.1, Chain A"/>
    <property type="match status" value="2"/>
</dbReference>
<dbReference type="GeneID" id="108259361"/>
<dbReference type="GO" id="GO:0051260">
    <property type="term" value="P:protein homooligomerization"/>
    <property type="evidence" value="ECO:0007669"/>
    <property type="project" value="InterPro"/>
</dbReference>
<dbReference type="PANTHER" id="PTHR14499:SF20">
    <property type="entry name" value="BTB_POZ DOMAIN-CONTAINING PROTEIN KCTD19"/>
    <property type="match status" value="1"/>
</dbReference>
<organism evidence="3 4">
    <name type="scientific">Ictalurus punctatus</name>
    <name type="common">Channel catfish</name>
    <name type="synonym">Silurus punctatus</name>
    <dbReference type="NCBI Taxonomy" id="7998"/>
    <lineage>
        <taxon>Eukaryota</taxon>
        <taxon>Metazoa</taxon>
        <taxon>Chordata</taxon>
        <taxon>Craniata</taxon>
        <taxon>Vertebrata</taxon>
        <taxon>Euteleostomi</taxon>
        <taxon>Actinopterygii</taxon>
        <taxon>Neopterygii</taxon>
        <taxon>Teleostei</taxon>
        <taxon>Ostariophysi</taxon>
        <taxon>Siluriformes</taxon>
        <taxon>Ictaluridae</taxon>
        <taxon>Ictalurus</taxon>
    </lineage>
</organism>
<gene>
    <name evidence="4" type="primary">LOC108259361</name>
</gene>
<proteinExistence type="predicted"/>
<evidence type="ECO:0000256" key="1">
    <source>
        <dbReference type="SAM" id="MobiDB-lite"/>
    </source>
</evidence>
<evidence type="ECO:0000313" key="3">
    <source>
        <dbReference type="Proteomes" id="UP000221080"/>
    </source>
</evidence>
<dbReference type="InterPro" id="IPR003131">
    <property type="entry name" value="T1-type_BTB"/>
</dbReference>
<protein>
    <submittedName>
        <fullName evidence="4">BTB/POZ domain-containing protein KCTD19 isoform X3</fullName>
    </submittedName>
</protein>
<dbReference type="Pfam" id="PF02214">
    <property type="entry name" value="BTB_2"/>
    <property type="match status" value="1"/>
</dbReference>
<dbReference type="RefSeq" id="XP_047007682.1">
    <property type="nucleotide sequence ID" value="XM_047151726.2"/>
</dbReference>
<dbReference type="InterPro" id="IPR011333">
    <property type="entry name" value="SKP1/BTB/POZ_sf"/>
</dbReference>
<evidence type="ECO:0000313" key="4">
    <source>
        <dbReference type="RefSeq" id="XP_047007682.1"/>
    </source>
</evidence>
<reference evidence="3" key="1">
    <citation type="journal article" date="2016" name="Nat. Commun.">
        <title>The channel catfish genome sequence provides insights into the evolution of scale formation in teleosts.</title>
        <authorList>
            <person name="Liu Z."/>
            <person name="Liu S."/>
            <person name="Yao J."/>
            <person name="Bao L."/>
            <person name="Zhang J."/>
            <person name="Li Y."/>
            <person name="Jiang C."/>
            <person name="Sun L."/>
            <person name="Wang R."/>
            <person name="Zhang Y."/>
            <person name="Zhou T."/>
            <person name="Zeng Q."/>
            <person name="Fu Q."/>
            <person name="Gao S."/>
            <person name="Li N."/>
            <person name="Koren S."/>
            <person name="Jiang Y."/>
            <person name="Zimin A."/>
            <person name="Xu P."/>
            <person name="Phillippy A.M."/>
            <person name="Geng X."/>
            <person name="Song L."/>
            <person name="Sun F."/>
            <person name="Li C."/>
            <person name="Wang X."/>
            <person name="Chen A."/>
            <person name="Jin Y."/>
            <person name="Yuan Z."/>
            <person name="Yang Y."/>
            <person name="Tan S."/>
            <person name="Peatman E."/>
            <person name="Lu J."/>
            <person name="Qin Z."/>
            <person name="Dunham R."/>
            <person name="Li Z."/>
            <person name="Sonstegard T."/>
            <person name="Feng J."/>
            <person name="Danzmann R.G."/>
            <person name="Schroeder S."/>
            <person name="Scheffler B."/>
            <person name="Duke M.V."/>
            <person name="Ballard L."/>
            <person name="Kucuktas H."/>
            <person name="Kaltenboeck L."/>
            <person name="Liu H."/>
            <person name="Armbruster J."/>
            <person name="Xie Y."/>
            <person name="Kirby M.L."/>
            <person name="Tian Y."/>
            <person name="Flanagan M.E."/>
            <person name="Mu W."/>
            <person name="Waldbieser G.C."/>
        </authorList>
    </citation>
    <scope>NUCLEOTIDE SEQUENCE [LARGE SCALE GENOMIC DNA]</scope>
    <source>
        <strain evidence="3">SDA103</strain>
    </source>
</reference>
<dbReference type="SUPFAM" id="SSF54695">
    <property type="entry name" value="POZ domain"/>
    <property type="match status" value="2"/>
</dbReference>
<sequence length="810" mass="91271">MEEGEELQCSFNVGGSVFSIPLSRLAHFQDSLLLKSASAHAQRSTVFIDRDGCVFRHVYYYISTRKLTSACASEMNILQELAEDLHLTALQQALGKLLQLSDPKPKPEPSVESTPPSAANFLQSGTVLLPELFSEYGELCDEARMVGMTEFIEILQEMSDWKHWSSSSDSCSEGQVCCAMEPLYVLSLSLLVKYPDSSLGQLCVDSNLEGSRLYITGSGVLFQHIENWLGTSRLPLTRTAEELPCLCAYLDNQDGVYLAIREAMREHLHRKETTGHMSAMSWSASVSTFTFYKVVKVYAGTHWYATYFKTLIKHPELLSNSTKIKWIVFGESLLVNGDGQMFRHILNFLRCGRLLLPADFREWPLLCQEIETFQIPALSTALHNSSDYRAWCKARAQLRNLSCKDEDIISDSSLDSEKSPDEYEPLSIQRESPDNTSERSSTHPENEAVCVSVGASGITEARPAATEKTEQTEEISLASLMCTSPPGIAVSGDSCAHDETMNKKCVSEDYWNRAMASILHMLRERRQEEDSPLLERLALLMETSMLSKPELMKMLSELSDTEKSALTVALVTTFFRNWQSCKEQQQSSDTVSGEREHTHTEERLGHTTHIHGELRQNPSRDQIALQRESMRGSVFPITSFTSPVGGWVLMVEHPAVLGRGEAGGYFTHSIIYTDEQPQMVQPARKEGSDVAFAYFNMSYEEMVYARECHAFLTGTILDSRGLDSKDCIVKLVHHLWTGHMGVEKFVQELLTVIRVGSHKQLEEREKLVQWVQFTLPLAKKYTECVRELLRKTSLHTVCLFPPEQLEITVP</sequence>